<dbReference type="AlphaFoldDB" id="A0A4R0XNX8"/>
<dbReference type="OrthoDB" id="9827118at2"/>
<reference evidence="1 2" key="1">
    <citation type="submission" date="2018-02" db="EMBL/GenBank/DDBJ databases">
        <title>Mycoplasma marinum and Mycoplasma todarodis sp. nov., moderately halophilic and psychrotolerant mycoplasmas isolated from cephalopods.</title>
        <authorList>
            <person name="Viver T."/>
        </authorList>
    </citation>
    <scope>NUCLEOTIDE SEQUENCE [LARGE SCALE GENOMIC DNA]</scope>
    <source>
        <strain evidence="1 2">5H</strain>
    </source>
</reference>
<name>A0A4R0XNX8_9MOLU</name>
<evidence type="ECO:0000313" key="1">
    <source>
        <dbReference type="EMBL" id="TCG11212.1"/>
    </source>
</evidence>
<proteinExistence type="predicted"/>
<gene>
    <name evidence="1" type="ORF">C4B25_02105</name>
</gene>
<comment type="caution">
    <text evidence="1">The sequence shown here is derived from an EMBL/GenBank/DDBJ whole genome shotgun (WGS) entry which is preliminary data.</text>
</comment>
<organism evidence="1 2">
    <name type="scientific">Mycoplasma todarodis</name>
    <dbReference type="NCBI Taxonomy" id="1937191"/>
    <lineage>
        <taxon>Bacteria</taxon>
        <taxon>Bacillati</taxon>
        <taxon>Mycoplasmatota</taxon>
        <taxon>Mollicutes</taxon>
        <taxon>Mycoplasmataceae</taxon>
        <taxon>Mycoplasma</taxon>
    </lineage>
</organism>
<dbReference type="EMBL" id="PSZP01000011">
    <property type="protein sequence ID" value="TCG11212.1"/>
    <property type="molecule type" value="Genomic_DNA"/>
</dbReference>
<protein>
    <submittedName>
        <fullName evidence="1">Uncharacterized protein</fullName>
    </submittedName>
</protein>
<accession>A0A4R0XNX8</accession>
<dbReference type="Proteomes" id="UP000291072">
    <property type="component" value="Unassembled WGS sequence"/>
</dbReference>
<evidence type="ECO:0000313" key="2">
    <source>
        <dbReference type="Proteomes" id="UP000291072"/>
    </source>
</evidence>
<keyword evidence="2" id="KW-1185">Reference proteome</keyword>
<sequence length="280" mass="33322">MNKKYIQENFPIENLSPKQVKKLIRRKALKSEFWNWVANKHELKYICSYIGVLLLNDKSNLFMKDTKVYDLFNMYYMDFTIKNNLLIICQKIERCLKVAMITETDGIFDIDRSKSFGSKIEFLNKRTLDQKHKLRIMKHFENAVESHFDSIDDFCLFLLAVKRIRNFSAHSYNVAKHYNWHTEFAHRAMVMNEESSFREDFKQLMRGATNSTIKDLRKTLINLFENKPFSTNEISSTVCYRYLGTRTIYSLEWGEFLKKPNCPFDINDFLSTNAKQIKAK</sequence>